<feature type="compositionally biased region" description="Polar residues" evidence="4">
    <location>
        <begin position="170"/>
        <end position="180"/>
    </location>
</feature>
<comment type="similarity">
    <text evidence="1">Belongs to the bacterial ribosomal protein bL33 family.</text>
</comment>
<dbReference type="GO" id="GO:0005739">
    <property type="term" value="C:mitochondrion"/>
    <property type="evidence" value="ECO:0007669"/>
    <property type="project" value="TreeGrafter"/>
</dbReference>
<keyword evidence="6" id="KW-1185">Reference proteome</keyword>
<sequence length="200" mass="22806">MGYILVRMKSAAETGYCFNIRRLRLQEKLVLLRYDPIVRGTFHSLAELQSTVPQPAAEAGGNRRGPGLDVRVLPQWQVEQEQPVLLGNSNGSQTRPLNFKQKNFNEFAKPPKKHNWPEDGMFRATAAADATTQDHRVVHHTDHPLHLKYNFDLMQKERNYGNSSSLKINSLQTADQSSSRQHVRTSPRSHSLLSKYYLQG</sequence>
<evidence type="ECO:0000256" key="1">
    <source>
        <dbReference type="ARBA" id="ARBA00007596"/>
    </source>
</evidence>
<dbReference type="Gene3D" id="2.20.28.120">
    <property type="entry name" value="Ribosomal protein L33"/>
    <property type="match status" value="1"/>
</dbReference>
<evidence type="ECO:0000313" key="6">
    <source>
        <dbReference type="Proteomes" id="UP001333110"/>
    </source>
</evidence>
<reference evidence="5 6" key="1">
    <citation type="journal article" date="2023" name="J. Hered.">
        <title>Chromosome-level genome of the wood stork (Mycteria americana) provides insight into avian chromosome evolution.</title>
        <authorList>
            <person name="Flamio R. Jr."/>
            <person name="Ramstad K.M."/>
        </authorList>
    </citation>
    <scope>NUCLEOTIDE SEQUENCE [LARGE SCALE GENOMIC DNA]</scope>
    <source>
        <strain evidence="5">JAX WOST 10</strain>
    </source>
</reference>
<dbReference type="InterPro" id="IPR052008">
    <property type="entry name" value="Mitoribosomal_protein_bL33"/>
</dbReference>
<evidence type="ECO:0000256" key="4">
    <source>
        <dbReference type="SAM" id="MobiDB-lite"/>
    </source>
</evidence>
<evidence type="ECO:0000313" key="5">
    <source>
        <dbReference type="EMBL" id="KAK4823843.1"/>
    </source>
</evidence>
<comment type="caution">
    <text evidence="5">The sequence shown here is derived from an EMBL/GenBank/DDBJ whole genome shotgun (WGS) entry which is preliminary data.</text>
</comment>
<dbReference type="PANTHER" id="PTHR47037:SF1">
    <property type="entry name" value="LARGE RIBOSOMAL SUBUNIT PROTEIN BL33M"/>
    <property type="match status" value="1"/>
</dbReference>
<dbReference type="GO" id="GO:1990904">
    <property type="term" value="C:ribonucleoprotein complex"/>
    <property type="evidence" value="ECO:0007669"/>
    <property type="project" value="UniProtKB-KW"/>
</dbReference>
<keyword evidence="2" id="KW-0689">Ribosomal protein</keyword>
<dbReference type="PANTHER" id="PTHR47037">
    <property type="entry name" value="39S RIBOSOMAL PROTEIN L33, MITOCHONDRIAL"/>
    <property type="match status" value="1"/>
</dbReference>
<protein>
    <recommendedName>
        <fullName evidence="7">39S ribosomal protein L33, mitochondrial</fullName>
    </recommendedName>
</protein>
<evidence type="ECO:0008006" key="7">
    <source>
        <dbReference type="Google" id="ProtNLM"/>
    </source>
</evidence>
<proteinExistence type="inferred from homology"/>
<gene>
    <name evidence="5" type="ORF">QYF61_007162</name>
</gene>
<dbReference type="InterPro" id="IPR038584">
    <property type="entry name" value="Ribosomal_bL33_sf"/>
</dbReference>
<dbReference type="AlphaFoldDB" id="A0AAN7N958"/>
<name>A0AAN7N958_MYCAM</name>
<accession>A0AAN7N958</accession>
<organism evidence="5 6">
    <name type="scientific">Mycteria americana</name>
    <name type="common">Wood stork</name>
    <dbReference type="NCBI Taxonomy" id="33587"/>
    <lineage>
        <taxon>Eukaryota</taxon>
        <taxon>Metazoa</taxon>
        <taxon>Chordata</taxon>
        <taxon>Craniata</taxon>
        <taxon>Vertebrata</taxon>
        <taxon>Euteleostomi</taxon>
        <taxon>Archelosauria</taxon>
        <taxon>Archosauria</taxon>
        <taxon>Dinosauria</taxon>
        <taxon>Saurischia</taxon>
        <taxon>Theropoda</taxon>
        <taxon>Coelurosauria</taxon>
        <taxon>Aves</taxon>
        <taxon>Neognathae</taxon>
        <taxon>Neoaves</taxon>
        <taxon>Aequornithes</taxon>
        <taxon>Ciconiiformes</taxon>
        <taxon>Ciconiidae</taxon>
        <taxon>Mycteria</taxon>
    </lineage>
</organism>
<evidence type="ECO:0000256" key="3">
    <source>
        <dbReference type="ARBA" id="ARBA00023274"/>
    </source>
</evidence>
<dbReference type="EMBL" id="JAUNZN010000003">
    <property type="protein sequence ID" value="KAK4823843.1"/>
    <property type="molecule type" value="Genomic_DNA"/>
</dbReference>
<dbReference type="GO" id="GO:0005840">
    <property type="term" value="C:ribosome"/>
    <property type="evidence" value="ECO:0007669"/>
    <property type="project" value="UniProtKB-KW"/>
</dbReference>
<dbReference type="Proteomes" id="UP001333110">
    <property type="component" value="Unassembled WGS sequence"/>
</dbReference>
<evidence type="ECO:0000256" key="2">
    <source>
        <dbReference type="ARBA" id="ARBA00022980"/>
    </source>
</evidence>
<feature type="region of interest" description="Disordered" evidence="4">
    <location>
        <begin position="170"/>
        <end position="190"/>
    </location>
</feature>
<keyword evidence="3" id="KW-0687">Ribonucleoprotein</keyword>